<accession>A0ABW6BHU4</accession>
<protein>
    <submittedName>
        <fullName evidence="2">Transposase</fullName>
    </submittedName>
</protein>
<proteinExistence type="predicted"/>
<feature type="domain" description="Transposase zinc-ribbon" evidence="1">
    <location>
        <begin position="21"/>
        <end position="61"/>
    </location>
</feature>
<organism evidence="2 3">
    <name type="scientific">Sphingobacterium bambusae</name>
    <dbReference type="NCBI Taxonomy" id="662858"/>
    <lineage>
        <taxon>Bacteria</taxon>
        <taxon>Pseudomonadati</taxon>
        <taxon>Bacteroidota</taxon>
        <taxon>Sphingobacteriia</taxon>
        <taxon>Sphingobacteriales</taxon>
        <taxon>Sphingobacteriaceae</taxon>
        <taxon>Sphingobacterium</taxon>
    </lineage>
</organism>
<evidence type="ECO:0000313" key="3">
    <source>
        <dbReference type="Proteomes" id="UP001597525"/>
    </source>
</evidence>
<evidence type="ECO:0000259" key="1">
    <source>
        <dbReference type="Pfam" id="PF12760"/>
    </source>
</evidence>
<keyword evidence="3" id="KW-1185">Reference proteome</keyword>
<dbReference type="Proteomes" id="UP001597525">
    <property type="component" value="Unassembled WGS sequence"/>
</dbReference>
<reference evidence="3" key="1">
    <citation type="journal article" date="2019" name="Int. J. Syst. Evol. Microbiol.">
        <title>The Global Catalogue of Microorganisms (GCM) 10K type strain sequencing project: providing services to taxonomists for standard genome sequencing and annotation.</title>
        <authorList>
            <consortium name="The Broad Institute Genomics Platform"/>
            <consortium name="The Broad Institute Genome Sequencing Center for Infectious Disease"/>
            <person name="Wu L."/>
            <person name="Ma J."/>
        </authorList>
    </citation>
    <scope>NUCLEOTIDE SEQUENCE [LARGE SCALE GENOMIC DNA]</scope>
    <source>
        <strain evidence="3">KCTC 22814</strain>
    </source>
</reference>
<evidence type="ECO:0000313" key="2">
    <source>
        <dbReference type="EMBL" id="MFD2967724.1"/>
    </source>
</evidence>
<dbReference type="RefSeq" id="WP_380935984.1">
    <property type="nucleotide sequence ID" value="NZ_CP138332.1"/>
</dbReference>
<dbReference type="Pfam" id="PF12760">
    <property type="entry name" value="Zn_ribbon_IS1595"/>
    <property type="match status" value="1"/>
</dbReference>
<comment type="caution">
    <text evidence="2">The sequence shown here is derived from an EMBL/GenBank/DDBJ whole genome shotgun (WGS) entry which is preliminary data.</text>
</comment>
<dbReference type="EMBL" id="JBHUPB010000007">
    <property type="protein sequence ID" value="MFD2967724.1"/>
    <property type="molecule type" value="Genomic_DNA"/>
</dbReference>
<dbReference type="InterPro" id="IPR024442">
    <property type="entry name" value="Transposase_Zn_ribbon"/>
</dbReference>
<gene>
    <name evidence="2" type="ORF">ACFS7Y_10015</name>
</gene>
<sequence length="138" mass="16186">MKLFKQEDLDIFVRLSKDNRLCYKFLSELKWSEGFHCSRCKGISYIKGKKIHSRRCRNCGYDESVTSGTIFHKLKFDICKAMAMFYDIIKIKEGVTSVSLAKRYNLNQKTTWKFRQKVLKAKANILMQELHTCNGNLS</sequence>
<name>A0ABW6BHU4_9SPHI</name>